<proteinExistence type="predicted"/>
<reference evidence="2" key="1">
    <citation type="submission" date="2021-05" db="EMBL/GenBank/DDBJ databases">
        <title>Comparative genomics of three Colletotrichum scovillei strains and genetic complementation revealed genes involved fungal growth and virulence on chili pepper.</title>
        <authorList>
            <person name="Hsieh D.-K."/>
            <person name="Chuang S.-C."/>
            <person name="Chen C.-Y."/>
            <person name="Chao Y.-T."/>
            <person name="Lu M.-Y.J."/>
            <person name="Lee M.-H."/>
            <person name="Shih M.-C."/>
        </authorList>
    </citation>
    <scope>NUCLEOTIDE SEQUENCE</scope>
    <source>
        <strain evidence="2">Coll-153</strain>
    </source>
</reference>
<keyword evidence="3" id="KW-1185">Reference proteome</keyword>
<feature type="region of interest" description="Disordered" evidence="1">
    <location>
        <begin position="1"/>
        <end position="24"/>
    </location>
</feature>
<name>A0A9P7UFR5_9PEZI</name>
<evidence type="ECO:0000256" key="1">
    <source>
        <dbReference type="SAM" id="MobiDB-lite"/>
    </source>
</evidence>
<comment type="caution">
    <text evidence="2">The sequence shown here is derived from an EMBL/GenBank/DDBJ whole genome shotgun (WGS) entry which is preliminary data.</text>
</comment>
<organism evidence="2 3">
    <name type="scientific">Colletotrichum scovillei</name>
    <dbReference type="NCBI Taxonomy" id="1209932"/>
    <lineage>
        <taxon>Eukaryota</taxon>
        <taxon>Fungi</taxon>
        <taxon>Dikarya</taxon>
        <taxon>Ascomycota</taxon>
        <taxon>Pezizomycotina</taxon>
        <taxon>Sordariomycetes</taxon>
        <taxon>Hypocreomycetidae</taxon>
        <taxon>Glomerellales</taxon>
        <taxon>Glomerellaceae</taxon>
        <taxon>Colletotrichum</taxon>
        <taxon>Colletotrichum acutatum species complex</taxon>
    </lineage>
</organism>
<gene>
    <name evidence="2" type="ORF">JMJ77_015267</name>
</gene>
<evidence type="ECO:0000313" key="3">
    <source>
        <dbReference type="Proteomes" id="UP000699042"/>
    </source>
</evidence>
<protein>
    <submittedName>
        <fullName evidence="2">Uncharacterized protein</fullName>
    </submittedName>
</protein>
<evidence type="ECO:0000313" key="2">
    <source>
        <dbReference type="EMBL" id="KAG7047050.1"/>
    </source>
</evidence>
<accession>A0A9P7UFR5</accession>
<sequence length="24" mass="2447">MCPIFPASMPLGPGPRHGKPPSAT</sequence>
<dbReference type="EMBL" id="JAESDN010000008">
    <property type="protein sequence ID" value="KAG7047050.1"/>
    <property type="molecule type" value="Genomic_DNA"/>
</dbReference>
<dbReference type="Proteomes" id="UP000699042">
    <property type="component" value="Unassembled WGS sequence"/>
</dbReference>
<dbReference type="AlphaFoldDB" id="A0A9P7UFR5"/>